<dbReference type="PROSITE" id="PS50887">
    <property type="entry name" value="GGDEF"/>
    <property type="match status" value="1"/>
</dbReference>
<feature type="domain" description="GGDEF" evidence="5">
    <location>
        <begin position="254"/>
        <end position="388"/>
    </location>
</feature>
<dbReference type="GO" id="GO:0043709">
    <property type="term" value="P:cell adhesion involved in single-species biofilm formation"/>
    <property type="evidence" value="ECO:0007669"/>
    <property type="project" value="TreeGrafter"/>
</dbReference>
<dbReference type="HOGENOM" id="CLU_000445_11_1_6"/>
<gene>
    <name evidence="6" type="ORF">S7S_11280</name>
</gene>
<comment type="catalytic activity">
    <reaction evidence="3">
        <text>2 GTP = 3',3'-c-di-GMP + 2 diphosphate</text>
        <dbReference type="Rhea" id="RHEA:24898"/>
        <dbReference type="ChEBI" id="CHEBI:33019"/>
        <dbReference type="ChEBI" id="CHEBI:37565"/>
        <dbReference type="ChEBI" id="CHEBI:58805"/>
        <dbReference type="EC" id="2.7.7.65"/>
    </reaction>
</comment>
<evidence type="ECO:0000313" key="7">
    <source>
        <dbReference type="Proteomes" id="UP000006764"/>
    </source>
</evidence>
<sequence>MYQRNFQDEFSWFSNPLDWRPIERLILLAALVMLAPILFGGALAFALAFAPEYINRGVGYGLLTLYATQFVVLSVYLLQARYRRAFHSDYPALENALIILFMASVMTTGFLTGTHLSNGLLTLFLGINIASALADVGKVRLAYIAGFTLTVVFTVAGDIYHLWPHAPLFQRSPMLIDGQPVSGWLAIQIITGSVLLMLLGVCVAAVRRWVERESLYREMSIIDGLTRLTNRRALLERGEKELARAQRMPTGATSGFGCIMLDLDHFKEINDTWGHHAGDEVLVTVGDILMNCARRYDEVGRFGGEEFVILLPGVTLDTALAIAERIRGKIALTDIRANDYPIPVTASLGVAVYPASGINNLNDLLKAADKALYRAKQAGRNRVEAMTDAA</sequence>
<dbReference type="FunFam" id="3.30.70.270:FF:000001">
    <property type="entry name" value="Diguanylate cyclase domain protein"/>
    <property type="match status" value="1"/>
</dbReference>
<evidence type="ECO:0000256" key="1">
    <source>
        <dbReference type="ARBA" id="ARBA00001946"/>
    </source>
</evidence>
<keyword evidence="4" id="KW-0812">Transmembrane</keyword>
<dbReference type="EMBL" id="CP004387">
    <property type="protein sequence ID" value="AJD48668.1"/>
    <property type="molecule type" value="Genomic_DNA"/>
</dbReference>
<dbReference type="InterPro" id="IPR043128">
    <property type="entry name" value="Rev_trsase/Diguanyl_cyclase"/>
</dbReference>
<keyword evidence="4" id="KW-0472">Membrane</keyword>
<evidence type="ECO:0000256" key="3">
    <source>
        <dbReference type="ARBA" id="ARBA00034247"/>
    </source>
</evidence>
<organism evidence="6 7">
    <name type="scientific">Isoalcanivorax pacificus W11-5</name>
    <dbReference type="NCBI Taxonomy" id="391936"/>
    <lineage>
        <taxon>Bacteria</taxon>
        <taxon>Pseudomonadati</taxon>
        <taxon>Pseudomonadota</taxon>
        <taxon>Gammaproteobacteria</taxon>
        <taxon>Oceanospirillales</taxon>
        <taxon>Alcanivoracaceae</taxon>
        <taxon>Isoalcanivorax</taxon>
    </lineage>
</organism>
<dbReference type="SMART" id="SM00267">
    <property type="entry name" value="GGDEF"/>
    <property type="match status" value="1"/>
</dbReference>
<feature type="transmembrane region" description="Helical" evidence="4">
    <location>
        <begin position="90"/>
        <end position="110"/>
    </location>
</feature>
<evidence type="ECO:0000256" key="4">
    <source>
        <dbReference type="SAM" id="Phobius"/>
    </source>
</evidence>
<keyword evidence="7" id="KW-1185">Reference proteome</keyword>
<dbReference type="InterPro" id="IPR029787">
    <property type="entry name" value="Nucleotide_cyclase"/>
</dbReference>
<keyword evidence="4" id="KW-1133">Transmembrane helix</keyword>
<evidence type="ECO:0000313" key="6">
    <source>
        <dbReference type="EMBL" id="AJD48668.1"/>
    </source>
</evidence>
<dbReference type="InterPro" id="IPR000160">
    <property type="entry name" value="GGDEF_dom"/>
</dbReference>
<dbReference type="STRING" id="391936.S7S_11280"/>
<feature type="transmembrane region" description="Helical" evidence="4">
    <location>
        <begin position="141"/>
        <end position="163"/>
    </location>
</feature>
<reference evidence="6 7" key="1">
    <citation type="journal article" date="2012" name="J. Bacteriol.">
        <title>Genome sequence of an alkane-degrading bacterium, Alcanivorax pacificus type strain W11-5, isolated from deep sea sediment.</title>
        <authorList>
            <person name="Lai Q."/>
            <person name="Shao Z."/>
        </authorList>
    </citation>
    <scope>NUCLEOTIDE SEQUENCE [LARGE SCALE GENOMIC DNA]</scope>
    <source>
        <strain evidence="6 7">W11-5</strain>
    </source>
</reference>
<feature type="transmembrane region" description="Helical" evidence="4">
    <location>
        <begin position="183"/>
        <end position="206"/>
    </location>
</feature>
<dbReference type="KEGG" id="apac:S7S_11280"/>
<accession>A0A0B4XQC5</accession>
<evidence type="ECO:0000259" key="5">
    <source>
        <dbReference type="PROSITE" id="PS50887"/>
    </source>
</evidence>
<evidence type="ECO:0000256" key="2">
    <source>
        <dbReference type="ARBA" id="ARBA00012528"/>
    </source>
</evidence>
<dbReference type="PANTHER" id="PTHR45138">
    <property type="entry name" value="REGULATORY COMPONENTS OF SENSORY TRANSDUCTION SYSTEM"/>
    <property type="match status" value="1"/>
</dbReference>
<feature type="transmembrane region" description="Helical" evidence="4">
    <location>
        <begin position="116"/>
        <end position="134"/>
    </location>
</feature>
<dbReference type="Gene3D" id="3.30.70.270">
    <property type="match status" value="1"/>
</dbReference>
<dbReference type="Pfam" id="PF00990">
    <property type="entry name" value="GGDEF"/>
    <property type="match status" value="1"/>
</dbReference>
<dbReference type="InterPro" id="IPR050469">
    <property type="entry name" value="Diguanylate_Cyclase"/>
</dbReference>
<dbReference type="AlphaFoldDB" id="A0A0B4XQC5"/>
<dbReference type="SUPFAM" id="SSF55073">
    <property type="entry name" value="Nucleotide cyclase"/>
    <property type="match status" value="1"/>
</dbReference>
<dbReference type="NCBIfam" id="TIGR00254">
    <property type="entry name" value="GGDEF"/>
    <property type="match status" value="1"/>
</dbReference>
<comment type="cofactor">
    <cofactor evidence="1">
        <name>Mg(2+)</name>
        <dbReference type="ChEBI" id="CHEBI:18420"/>
    </cofactor>
</comment>
<dbReference type="GO" id="GO:0005886">
    <property type="term" value="C:plasma membrane"/>
    <property type="evidence" value="ECO:0007669"/>
    <property type="project" value="TreeGrafter"/>
</dbReference>
<protein>
    <recommendedName>
        <fullName evidence="2">diguanylate cyclase</fullName>
        <ecNumber evidence="2">2.7.7.65</ecNumber>
    </recommendedName>
</protein>
<feature type="transmembrane region" description="Helical" evidence="4">
    <location>
        <begin position="57"/>
        <end position="78"/>
    </location>
</feature>
<dbReference type="OrthoDB" id="9812260at2"/>
<dbReference type="GO" id="GO:0052621">
    <property type="term" value="F:diguanylate cyclase activity"/>
    <property type="evidence" value="ECO:0007669"/>
    <property type="project" value="UniProtKB-EC"/>
</dbReference>
<dbReference type="PANTHER" id="PTHR45138:SF9">
    <property type="entry name" value="DIGUANYLATE CYCLASE DGCM-RELATED"/>
    <property type="match status" value="1"/>
</dbReference>
<dbReference type="GO" id="GO:1902201">
    <property type="term" value="P:negative regulation of bacterial-type flagellum-dependent cell motility"/>
    <property type="evidence" value="ECO:0007669"/>
    <property type="project" value="TreeGrafter"/>
</dbReference>
<feature type="transmembrane region" description="Helical" evidence="4">
    <location>
        <begin position="25"/>
        <end position="51"/>
    </location>
</feature>
<proteinExistence type="predicted"/>
<dbReference type="Proteomes" id="UP000006764">
    <property type="component" value="Chromosome"/>
</dbReference>
<dbReference type="EC" id="2.7.7.65" evidence="2"/>
<dbReference type="CDD" id="cd01949">
    <property type="entry name" value="GGDEF"/>
    <property type="match status" value="1"/>
</dbReference>
<name>A0A0B4XQC5_9GAMM</name>